<evidence type="ECO:0000256" key="8">
    <source>
        <dbReference type="ARBA" id="ARBA00023242"/>
    </source>
</evidence>
<evidence type="ECO:0000256" key="10">
    <source>
        <dbReference type="RuleBase" id="RU000682"/>
    </source>
</evidence>
<keyword evidence="8 9" id="KW-0539">Nucleus</keyword>
<dbReference type="GO" id="GO:0005634">
    <property type="term" value="C:nucleus"/>
    <property type="evidence" value="ECO:0007669"/>
    <property type="project" value="UniProtKB-SubCell"/>
</dbReference>
<evidence type="ECO:0000256" key="5">
    <source>
        <dbReference type="ARBA" id="ARBA00023125"/>
    </source>
</evidence>
<dbReference type="InterPro" id="IPR050877">
    <property type="entry name" value="EMX-VAX-Noto_Homeobox_TFs"/>
</dbReference>
<keyword evidence="6 9" id="KW-0371">Homeobox</keyword>
<dbReference type="AlphaFoldDB" id="A0AA36FDF0"/>
<keyword evidence="2" id="KW-0217">Developmental protein</keyword>
<dbReference type="GO" id="GO:0000981">
    <property type="term" value="F:DNA-binding transcription factor activity, RNA polymerase II-specific"/>
    <property type="evidence" value="ECO:0007669"/>
    <property type="project" value="InterPro"/>
</dbReference>
<dbReference type="GO" id="GO:0016301">
    <property type="term" value="F:kinase activity"/>
    <property type="evidence" value="ECO:0007669"/>
    <property type="project" value="UniProtKB-KW"/>
</dbReference>
<evidence type="ECO:0000256" key="6">
    <source>
        <dbReference type="ARBA" id="ARBA00023155"/>
    </source>
</evidence>
<dbReference type="SMART" id="SM00389">
    <property type="entry name" value="HOX"/>
    <property type="match status" value="1"/>
</dbReference>
<proteinExistence type="predicted"/>
<dbReference type="InterPro" id="IPR009057">
    <property type="entry name" value="Homeodomain-like_sf"/>
</dbReference>
<dbReference type="Pfam" id="PF00046">
    <property type="entry name" value="Homeodomain"/>
    <property type="match status" value="1"/>
</dbReference>
<feature type="region of interest" description="Disordered" evidence="11">
    <location>
        <begin position="49"/>
        <end position="83"/>
    </location>
</feature>
<evidence type="ECO:0000256" key="9">
    <source>
        <dbReference type="PROSITE-ProRule" id="PRU00108"/>
    </source>
</evidence>
<accession>A0AA36FDF0</accession>
<evidence type="ECO:0000256" key="11">
    <source>
        <dbReference type="SAM" id="MobiDB-lite"/>
    </source>
</evidence>
<dbReference type="GO" id="GO:0000978">
    <property type="term" value="F:RNA polymerase II cis-regulatory region sequence-specific DNA binding"/>
    <property type="evidence" value="ECO:0007669"/>
    <property type="project" value="TreeGrafter"/>
</dbReference>
<dbReference type="Proteomes" id="UP001162480">
    <property type="component" value="Chromosome 14"/>
</dbReference>
<keyword evidence="14" id="KW-1185">Reference proteome</keyword>
<feature type="compositionally biased region" description="Acidic residues" evidence="11">
    <location>
        <begin position="283"/>
        <end position="303"/>
    </location>
</feature>
<dbReference type="GO" id="GO:0030182">
    <property type="term" value="P:neuron differentiation"/>
    <property type="evidence" value="ECO:0007669"/>
    <property type="project" value="TreeGrafter"/>
</dbReference>
<dbReference type="EMBL" id="OX597827">
    <property type="protein sequence ID" value="CAI9733129.1"/>
    <property type="molecule type" value="Genomic_DNA"/>
</dbReference>
<dbReference type="GO" id="GO:0007417">
    <property type="term" value="P:central nervous system development"/>
    <property type="evidence" value="ECO:0007669"/>
    <property type="project" value="TreeGrafter"/>
</dbReference>
<feature type="region of interest" description="Disordered" evidence="11">
    <location>
        <begin position="278"/>
        <end position="316"/>
    </location>
</feature>
<feature type="region of interest" description="Disordered" evidence="11">
    <location>
        <begin position="163"/>
        <end position="183"/>
    </location>
</feature>
<reference evidence="13" key="1">
    <citation type="submission" date="2023-08" db="EMBL/GenBank/DDBJ databases">
        <authorList>
            <person name="Alioto T."/>
            <person name="Alioto T."/>
            <person name="Gomez Garrido J."/>
        </authorList>
    </citation>
    <scope>NUCLEOTIDE SEQUENCE</scope>
</reference>
<keyword evidence="13" id="KW-0808">Transferase</keyword>
<feature type="DNA-binding region" description="Homeobox" evidence="9">
    <location>
        <begin position="207"/>
        <end position="266"/>
    </location>
</feature>
<evidence type="ECO:0000313" key="14">
    <source>
        <dbReference type="Proteomes" id="UP001162480"/>
    </source>
</evidence>
<dbReference type="CDD" id="cd00086">
    <property type="entry name" value="homeodomain"/>
    <property type="match status" value="1"/>
</dbReference>
<name>A0AA36FDF0_OCTVU</name>
<evidence type="ECO:0000259" key="12">
    <source>
        <dbReference type="PROSITE" id="PS50071"/>
    </source>
</evidence>
<dbReference type="InterPro" id="IPR017970">
    <property type="entry name" value="Homeobox_CS"/>
</dbReference>
<feature type="domain" description="Homeobox" evidence="12">
    <location>
        <begin position="205"/>
        <end position="265"/>
    </location>
</feature>
<comment type="subcellular location">
    <subcellularLocation>
        <location evidence="1 9 10">Nucleus</location>
    </subcellularLocation>
</comment>
<keyword evidence="13" id="KW-0418">Kinase</keyword>
<protein>
    <submittedName>
        <fullName evidence="13">Serine serine/threonine-protein kinase dyrk1</fullName>
    </submittedName>
</protein>
<dbReference type="PANTHER" id="PTHR24339:SF67">
    <property type="entry name" value="GNOT1 HOMEODOMAIN PROTEIN-RELATED"/>
    <property type="match status" value="1"/>
</dbReference>
<feature type="compositionally biased region" description="Polar residues" evidence="11">
    <location>
        <begin position="49"/>
        <end position="72"/>
    </location>
</feature>
<evidence type="ECO:0000313" key="13">
    <source>
        <dbReference type="EMBL" id="CAI9733129.1"/>
    </source>
</evidence>
<gene>
    <name evidence="13" type="ORF">OCTVUL_1B016945</name>
</gene>
<sequence length="316" mass="35888">MQISHSGIPVPVPLPVWYYSQCIRFPGTSIHPAFSRALLPVPNAQGSSLRLSPSISETSPTNHVLSSASPDANSLWHHESSKPKKNSFSIDAILNRDSCKSEEISPRGENLTEVATCLATTEKRRHRLYNTSHPYISTTYSTNIHYQNHHQYQVCQDSKTAEEDSLSGRCPNGSSVSRISPGDRKRQLSIQSHGQIQNKVSSPSKGCKRVRTIFTPEQLERLEYEFSRQQYMVGTERYYLAGKLDLTEVQVKVWFQNRRIKMRKQQQEAMKAHYTQCRFMAETDSEEEDEEGDEDDEEEDDEGGGLHQAATPQIIK</sequence>
<evidence type="ECO:0000256" key="2">
    <source>
        <dbReference type="ARBA" id="ARBA00022473"/>
    </source>
</evidence>
<evidence type="ECO:0000256" key="4">
    <source>
        <dbReference type="ARBA" id="ARBA00023015"/>
    </source>
</evidence>
<evidence type="ECO:0000256" key="1">
    <source>
        <dbReference type="ARBA" id="ARBA00004123"/>
    </source>
</evidence>
<dbReference type="InterPro" id="IPR001356">
    <property type="entry name" value="HD"/>
</dbReference>
<keyword evidence="7" id="KW-0804">Transcription</keyword>
<keyword evidence="3" id="KW-0678">Repressor</keyword>
<evidence type="ECO:0000256" key="3">
    <source>
        <dbReference type="ARBA" id="ARBA00022491"/>
    </source>
</evidence>
<dbReference type="PROSITE" id="PS50071">
    <property type="entry name" value="HOMEOBOX_2"/>
    <property type="match status" value="1"/>
</dbReference>
<keyword evidence="4" id="KW-0805">Transcription regulation</keyword>
<dbReference type="PROSITE" id="PS00027">
    <property type="entry name" value="HOMEOBOX_1"/>
    <property type="match status" value="1"/>
</dbReference>
<dbReference type="Gene3D" id="1.10.10.60">
    <property type="entry name" value="Homeodomain-like"/>
    <property type="match status" value="1"/>
</dbReference>
<dbReference type="SUPFAM" id="SSF46689">
    <property type="entry name" value="Homeodomain-like"/>
    <property type="match status" value="1"/>
</dbReference>
<evidence type="ECO:0000256" key="7">
    <source>
        <dbReference type="ARBA" id="ARBA00023163"/>
    </source>
</evidence>
<dbReference type="FunFam" id="1.10.10.60:FF:000450">
    <property type="entry name" value="Homeobox protein notochord"/>
    <property type="match status" value="1"/>
</dbReference>
<organism evidence="13 14">
    <name type="scientific">Octopus vulgaris</name>
    <name type="common">Common octopus</name>
    <dbReference type="NCBI Taxonomy" id="6645"/>
    <lineage>
        <taxon>Eukaryota</taxon>
        <taxon>Metazoa</taxon>
        <taxon>Spiralia</taxon>
        <taxon>Lophotrochozoa</taxon>
        <taxon>Mollusca</taxon>
        <taxon>Cephalopoda</taxon>
        <taxon>Coleoidea</taxon>
        <taxon>Octopodiformes</taxon>
        <taxon>Octopoda</taxon>
        <taxon>Incirrata</taxon>
        <taxon>Octopodidae</taxon>
        <taxon>Octopus</taxon>
    </lineage>
</organism>
<keyword evidence="5 9" id="KW-0238">DNA-binding</keyword>
<dbReference type="PANTHER" id="PTHR24339">
    <property type="entry name" value="HOMEOBOX PROTEIN EMX-RELATED"/>
    <property type="match status" value="1"/>
</dbReference>